<evidence type="ECO:0000256" key="6">
    <source>
        <dbReference type="ARBA" id="ARBA00023136"/>
    </source>
</evidence>
<dbReference type="AlphaFoldDB" id="A0A6A5GVQ6"/>
<dbReference type="PANTHER" id="PTHR10796:SF95">
    <property type="entry name" value="SSD DOMAIN-CONTAINING PROTEIN"/>
    <property type="match status" value="1"/>
</dbReference>
<name>A0A6A5GVQ6_CAERE</name>
<evidence type="ECO:0000256" key="4">
    <source>
        <dbReference type="ARBA" id="ARBA00022692"/>
    </source>
</evidence>
<keyword evidence="5 8" id="KW-1133">Transmembrane helix</keyword>
<accession>A0A6A5GVQ6</accession>
<feature type="transmembrane region" description="Helical" evidence="8">
    <location>
        <begin position="395"/>
        <end position="421"/>
    </location>
</feature>
<dbReference type="PROSITE" id="PS50156">
    <property type="entry name" value="SSD"/>
    <property type="match status" value="1"/>
</dbReference>
<dbReference type="Gene3D" id="1.20.1640.10">
    <property type="entry name" value="Multidrug efflux transporter AcrB transmembrane domain"/>
    <property type="match status" value="2"/>
</dbReference>
<dbReference type="RefSeq" id="XP_003108526.2">
    <property type="nucleotide sequence ID" value="XM_003108478.2"/>
</dbReference>
<dbReference type="InterPro" id="IPR003392">
    <property type="entry name" value="PTHD_SSD"/>
</dbReference>
<dbReference type="CTD" id="9799497"/>
<evidence type="ECO:0000259" key="9">
    <source>
        <dbReference type="PROSITE" id="PS50156"/>
    </source>
</evidence>
<sequence>MTGASALEPPAFVRLLNRFFRKCGLFVADNDKTVLIVTLLLTAFCSSKILFTKQEDDIKTGYTPNGARSLDEIEVFSDFFASTGDPIAVFLFATAKDNSSMAEYNAMKEVVEILDFVGENLTHKGESFYTMCTDFCQINEPVRQYYNGLAMRQQNLSDVGSRFQLTFPMMQVLGKELDLSPNFFGVRTDEDGQVEYVKIIMLQIRANIPKDWKKEDAAEYERMISQYFHFKYNSTYVTPLAMSLTYTGDEVVRTGLTIFPYIGVGFAIMTTFSVITIYWSSSRLDQWTVHKISEAILACVCPLLATSSALGTLFWFGFRFGTILCVTPFLILAIGVDDAYLQIHACMRLTAEDSSMTKREKIARMLVEVGPSIAITSMTNLFAFLVGIYTPTPEISLFCAGNAVAILFDFIYQITMYTAILSICENLEMRKNATKRKDSDLSFKNEQFTVMLDSYCDWVANAYTHLLVLFCFIVYIYVSVRGALNINIILSPDKLVIGDSPLLQVNYLRDTFVLPNYTTVNIFVQNPGNLTIQSNLDYMNSLMESFESYPECLGKKFSHYFVRDYESFRESSLEEMEMLEDEEGESLKNKTAAEPFSKEAMSDFLAWPEFQHWNGFVKFDENQKLSRFWATVSYHGEGLGDFQVRRKMLNRWRATADQFAPLNVSIFDDYAPFVDTLETILPATISTSVCTLLCMMVVCFLFMYNVFTVFVATLAITSICIGVFGFLSMWGIDLDPISMACLIMSIGFSVDFPAHITFHYFREGLHDPQSTPAKRVARSLAAIGFPLLQCGISTILFVLCLLFVPTYMGEVFVKTMILVVTLGLIHGLFIVPAFLCAFTAIHETCFSSTKVKNSQVSEFNQGTSYNGILPTRPDMSEDKVLIRKLKMYSILFFILFILFLITTIIVSVILGINIKNEQDLEDQLETCIKMRDSFFFKSKDPSQIIDT</sequence>
<dbReference type="PRINTS" id="PR00702">
    <property type="entry name" value="ACRIFLAVINRP"/>
</dbReference>
<dbReference type="InterPro" id="IPR000731">
    <property type="entry name" value="SSD"/>
</dbReference>
<dbReference type="GO" id="GO:0030659">
    <property type="term" value="C:cytoplasmic vesicle membrane"/>
    <property type="evidence" value="ECO:0007669"/>
    <property type="project" value="TreeGrafter"/>
</dbReference>
<gene>
    <name evidence="10" type="ORF">GCK72_014941</name>
</gene>
<reference evidence="10 11" key="1">
    <citation type="submission" date="2019-12" db="EMBL/GenBank/DDBJ databases">
        <title>Chromosome-level assembly of the Caenorhabditis remanei genome.</title>
        <authorList>
            <person name="Teterina A.A."/>
            <person name="Willis J.H."/>
            <person name="Phillips P.C."/>
        </authorList>
    </citation>
    <scope>NUCLEOTIDE SEQUENCE [LARGE SCALE GENOMIC DNA]</scope>
    <source>
        <strain evidence="10 11">PX506</strain>
        <tissue evidence="10">Whole organism</tissue>
    </source>
</reference>
<comment type="caution">
    <text evidence="10">The sequence shown here is derived from an EMBL/GenBank/DDBJ whole genome shotgun (WGS) entry which is preliminary data.</text>
</comment>
<dbReference type="Pfam" id="PF02355">
    <property type="entry name" value="SecD_SecF_C"/>
    <property type="match status" value="1"/>
</dbReference>
<keyword evidence="6 8" id="KW-0472">Membrane</keyword>
<evidence type="ECO:0000256" key="5">
    <source>
        <dbReference type="ARBA" id="ARBA00022989"/>
    </source>
</evidence>
<dbReference type="FunFam" id="1.20.1640.10:FF:000013">
    <property type="entry name" value="PaTched Related family"/>
    <property type="match status" value="1"/>
</dbReference>
<feature type="transmembrane region" description="Helical" evidence="8">
    <location>
        <begin position="816"/>
        <end position="841"/>
    </location>
</feature>
<organism evidence="10 11">
    <name type="scientific">Caenorhabditis remanei</name>
    <name type="common">Caenorhabditis vulgaris</name>
    <dbReference type="NCBI Taxonomy" id="31234"/>
    <lineage>
        <taxon>Eukaryota</taxon>
        <taxon>Metazoa</taxon>
        <taxon>Ecdysozoa</taxon>
        <taxon>Nematoda</taxon>
        <taxon>Chromadorea</taxon>
        <taxon>Rhabditida</taxon>
        <taxon>Rhabditina</taxon>
        <taxon>Rhabditomorpha</taxon>
        <taxon>Rhabditoidea</taxon>
        <taxon>Rhabditidae</taxon>
        <taxon>Peloderinae</taxon>
        <taxon>Caenorhabditis</taxon>
    </lineage>
</organism>
<keyword evidence="4 8" id="KW-0812">Transmembrane</keyword>
<keyword evidence="3" id="KW-1003">Cell membrane</keyword>
<feature type="transmembrane region" description="Helical" evidence="8">
    <location>
        <begin position="362"/>
        <end position="389"/>
    </location>
</feature>
<feature type="transmembrane region" description="Helical" evidence="8">
    <location>
        <begin position="458"/>
        <end position="478"/>
    </location>
</feature>
<evidence type="ECO:0000256" key="8">
    <source>
        <dbReference type="SAM" id="Phobius"/>
    </source>
</evidence>
<dbReference type="InterPro" id="IPR048634">
    <property type="entry name" value="SecD_SecF_C"/>
</dbReference>
<dbReference type="GO" id="GO:0022857">
    <property type="term" value="F:transmembrane transporter activity"/>
    <property type="evidence" value="ECO:0007669"/>
    <property type="project" value="InterPro"/>
</dbReference>
<dbReference type="Pfam" id="PF02460">
    <property type="entry name" value="Patched"/>
    <property type="match status" value="1"/>
</dbReference>
<feature type="transmembrane region" description="Helical" evidence="8">
    <location>
        <begin position="680"/>
        <end position="702"/>
    </location>
</feature>
<evidence type="ECO:0000256" key="7">
    <source>
        <dbReference type="ARBA" id="ARBA00023180"/>
    </source>
</evidence>
<dbReference type="EMBL" id="WUAV01000004">
    <property type="protein sequence ID" value="KAF1758483.1"/>
    <property type="molecule type" value="Genomic_DNA"/>
</dbReference>
<feature type="transmembrane region" description="Helical" evidence="8">
    <location>
        <begin position="737"/>
        <end position="758"/>
    </location>
</feature>
<comment type="similarity">
    <text evidence="2">Belongs to the patched family.</text>
</comment>
<dbReference type="Proteomes" id="UP000483820">
    <property type="component" value="Chromosome IV"/>
</dbReference>
<dbReference type="InterPro" id="IPR051697">
    <property type="entry name" value="Patched_domain-protein"/>
</dbReference>
<dbReference type="PANTHER" id="PTHR10796">
    <property type="entry name" value="PATCHED-RELATED"/>
    <property type="match status" value="1"/>
</dbReference>
<evidence type="ECO:0000313" key="11">
    <source>
        <dbReference type="Proteomes" id="UP000483820"/>
    </source>
</evidence>
<feature type="transmembrane region" description="Helical" evidence="8">
    <location>
        <begin position="890"/>
        <end position="914"/>
    </location>
</feature>
<comment type="subcellular location">
    <subcellularLocation>
        <location evidence="1">Cell membrane</location>
        <topology evidence="1">Multi-pass membrane protein</topology>
    </subcellularLocation>
</comment>
<protein>
    <recommendedName>
        <fullName evidence="9">SSD domain-containing protein</fullName>
    </recommendedName>
</protein>
<feature type="transmembrane region" description="Helical" evidence="8">
    <location>
        <begin position="292"/>
        <end position="314"/>
    </location>
</feature>
<feature type="transmembrane region" description="Helical" evidence="8">
    <location>
        <begin position="258"/>
        <end position="280"/>
    </location>
</feature>
<proteinExistence type="inferred from homology"/>
<evidence type="ECO:0000256" key="2">
    <source>
        <dbReference type="ARBA" id="ARBA00005585"/>
    </source>
</evidence>
<dbReference type="GO" id="GO:0018996">
    <property type="term" value="P:molting cycle, collagen and cuticulin-based cuticle"/>
    <property type="evidence" value="ECO:0007669"/>
    <property type="project" value="TreeGrafter"/>
</dbReference>
<dbReference type="GO" id="GO:0005886">
    <property type="term" value="C:plasma membrane"/>
    <property type="evidence" value="ECO:0007669"/>
    <property type="project" value="UniProtKB-SubCell"/>
</dbReference>
<dbReference type="SUPFAM" id="SSF82866">
    <property type="entry name" value="Multidrug efflux transporter AcrB transmembrane domain"/>
    <property type="match status" value="2"/>
</dbReference>
<keyword evidence="7" id="KW-0325">Glycoprotein</keyword>
<feature type="transmembrane region" description="Helical" evidence="8">
    <location>
        <begin position="709"/>
        <end position="731"/>
    </location>
</feature>
<dbReference type="InterPro" id="IPR001036">
    <property type="entry name" value="Acrflvin-R"/>
</dbReference>
<evidence type="ECO:0000256" key="3">
    <source>
        <dbReference type="ARBA" id="ARBA00022475"/>
    </source>
</evidence>
<feature type="transmembrane region" description="Helical" evidence="8">
    <location>
        <begin position="779"/>
        <end position="804"/>
    </location>
</feature>
<dbReference type="KEGG" id="crq:GCK72_014941"/>
<evidence type="ECO:0000256" key="1">
    <source>
        <dbReference type="ARBA" id="ARBA00004651"/>
    </source>
</evidence>
<evidence type="ECO:0000313" key="10">
    <source>
        <dbReference type="EMBL" id="KAF1758483.1"/>
    </source>
</evidence>
<dbReference type="GO" id="GO:0006897">
    <property type="term" value="P:endocytosis"/>
    <property type="evidence" value="ECO:0007669"/>
    <property type="project" value="TreeGrafter"/>
</dbReference>
<dbReference type="GeneID" id="9799497"/>
<feature type="domain" description="SSD" evidence="9">
    <location>
        <begin position="262"/>
        <end position="423"/>
    </location>
</feature>